<dbReference type="InterPro" id="IPR032253">
    <property type="entry name" value="Esp1/Esp22"/>
</dbReference>
<organism evidence="2 3">
    <name type="scientific">Mesocricetus auratus</name>
    <name type="common">Golden hamster</name>
    <dbReference type="NCBI Taxonomy" id="10036"/>
    <lineage>
        <taxon>Eukaryota</taxon>
        <taxon>Metazoa</taxon>
        <taxon>Chordata</taxon>
        <taxon>Craniata</taxon>
        <taxon>Vertebrata</taxon>
        <taxon>Euteleostomi</taxon>
        <taxon>Mammalia</taxon>
        <taxon>Eutheria</taxon>
        <taxon>Euarchontoglires</taxon>
        <taxon>Glires</taxon>
        <taxon>Rodentia</taxon>
        <taxon>Myomorpha</taxon>
        <taxon>Muroidea</taxon>
        <taxon>Cricetidae</taxon>
        <taxon>Cricetinae</taxon>
        <taxon>Mesocricetus</taxon>
    </lineage>
</organism>
<feature type="signal peptide" evidence="1">
    <location>
        <begin position="1"/>
        <end position="24"/>
    </location>
</feature>
<evidence type="ECO:0000256" key="1">
    <source>
        <dbReference type="SAM" id="SignalP"/>
    </source>
</evidence>
<dbReference type="CDD" id="cd14249">
    <property type="entry name" value="ESP1_like"/>
    <property type="match status" value="1"/>
</dbReference>
<proteinExistence type="predicted"/>
<accession>A0ABM2WB16</accession>
<dbReference type="Pfam" id="PF16590">
    <property type="entry name" value="ESP"/>
    <property type="match status" value="1"/>
</dbReference>
<dbReference type="Proteomes" id="UP000886700">
    <property type="component" value="Unplaced"/>
</dbReference>
<sequence>MASFPVMLFLISLLFPSMLTKGRTQKESIVSVDHETNGKAVLNKIDCQGEGNILETLERILCDSHQNQTLAEDLAKDNKHTVDLCTFLTGLSKSCAQKHPVDLVNYRNMVHRTLEFTVRSPLDNLTSKNHYVLVTVLDLLKGLYISQ</sequence>
<dbReference type="GeneID" id="121133317"/>
<keyword evidence="1" id="KW-0732">Signal</keyword>
<name>A0ABM2WB16_MESAU</name>
<dbReference type="RefSeq" id="XP_040585458.1">
    <property type="nucleotide sequence ID" value="XM_040729524.1"/>
</dbReference>
<gene>
    <name evidence="3" type="primary">LOC121133317</name>
</gene>
<keyword evidence="2" id="KW-1185">Reference proteome</keyword>
<feature type="chain" id="PRO_5045868378" evidence="1">
    <location>
        <begin position="25"/>
        <end position="147"/>
    </location>
</feature>
<protein>
    <submittedName>
        <fullName evidence="3">Exocrine gland-secreted peptide 1-like isoform X2</fullName>
    </submittedName>
</protein>
<evidence type="ECO:0000313" key="2">
    <source>
        <dbReference type="Proteomes" id="UP000886700"/>
    </source>
</evidence>
<evidence type="ECO:0000313" key="3">
    <source>
        <dbReference type="RefSeq" id="XP_040585458.1"/>
    </source>
</evidence>
<reference evidence="3" key="1">
    <citation type="submission" date="2025-08" db="UniProtKB">
        <authorList>
            <consortium name="RefSeq"/>
        </authorList>
    </citation>
    <scope>IDENTIFICATION</scope>
    <source>
        <tissue evidence="3">Liver</tissue>
    </source>
</reference>